<name>A0A820MWX6_9BILA</name>
<evidence type="ECO:0000313" key="3">
    <source>
        <dbReference type="Proteomes" id="UP000663842"/>
    </source>
</evidence>
<feature type="region of interest" description="Disordered" evidence="1">
    <location>
        <begin position="180"/>
        <end position="213"/>
    </location>
</feature>
<protein>
    <submittedName>
        <fullName evidence="2">Uncharacterized protein</fullName>
    </submittedName>
</protein>
<proteinExistence type="predicted"/>
<dbReference type="EMBL" id="CAJOBF010019886">
    <property type="protein sequence ID" value="CAF4378459.1"/>
    <property type="molecule type" value="Genomic_DNA"/>
</dbReference>
<feature type="non-terminal residue" evidence="2">
    <location>
        <position position="1"/>
    </location>
</feature>
<reference evidence="2" key="1">
    <citation type="submission" date="2021-02" db="EMBL/GenBank/DDBJ databases">
        <authorList>
            <person name="Nowell W R."/>
        </authorList>
    </citation>
    <scope>NUCLEOTIDE SEQUENCE</scope>
</reference>
<feature type="compositionally biased region" description="Low complexity" evidence="1">
    <location>
        <begin position="187"/>
        <end position="199"/>
    </location>
</feature>
<gene>
    <name evidence="2" type="ORF">UXM345_LOCUS37305</name>
</gene>
<organism evidence="2 3">
    <name type="scientific">Rotaria magnacalcarata</name>
    <dbReference type="NCBI Taxonomy" id="392030"/>
    <lineage>
        <taxon>Eukaryota</taxon>
        <taxon>Metazoa</taxon>
        <taxon>Spiralia</taxon>
        <taxon>Gnathifera</taxon>
        <taxon>Rotifera</taxon>
        <taxon>Eurotatoria</taxon>
        <taxon>Bdelloidea</taxon>
        <taxon>Philodinida</taxon>
        <taxon>Philodinidae</taxon>
        <taxon>Rotaria</taxon>
    </lineage>
</organism>
<comment type="caution">
    <text evidence="2">The sequence shown here is derived from an EMBL/GenBank/DDBJ whole genome shotgun (WGS) entry which is preliminary data.</text>
</comment>
<evidence type="ECO:0000313" key="2">
    <source>
        <dbReference type="EMBL" id="CAF4378459.1"/>
    </source>
</evidence>
<accession>A0A820MWX6</accession>
<dbReference type="AlphaFoldDB" id="A0A820MWX6"/>
<dbReference type="Proteomes" id="UP000663842">
    <property type="component" value="Unassembled WGS sequence"/>
</dbReference>
<sequence>VTRDGKRNMPDKDISFFAFSGETLNQFLDYLEKFHRYAITNFQPLEYSITYMDMLLSIFTVLDENIVKVKSRKDAFETLKKIEGEDAMHLGARILNTYQYAFPGAIIEHDKRAIAKVMEFLDKDLGWKLENELAVHNSYTGTQNTFSQTIRVLSALSKFDPSEQVVYTSTMNAATNALVSPKRKTISQSSRGTSSPSPGAKQRAKSPIDVGLV</sequence>
<evidence type="ECO:0000256" key="1">
    <source>
        <dbReference type="SAM" id="MobiDB-lite"/>
    </source>
</evidence>